<organism evidence="3 4">
    <name type="scientific">Caulobacter ginsengisoli</name>
    <dbReference type="NCBI Taxonomy" id="400775"/>
    <lineage>
        <taxon>Bacteria</taxon>
        <taxon>Pseudomonadati</taxon>
        <taxon>Pseudomonadota</taxon>
        <taxon>Alphaproteobacteria</taxon>
        <taxon>Caulobacterales</taxon>
        <taxon>Caulobacteraceae</taxon>
        <taxon>Caulobacter</taxon>
    </lineage>
</organism>
<keyword evidence="4" id="KW-1185">Reference proteome</keyword>
<keyword evidence="1" id="KW-0812">Transmembrane</keyword>
<evidence type="ECO:0000313" key="3">
    <source>
        <dbReference type="EMBL" id="MDQ0465810.1"/>
    </source>
</evidence>
<dbReference type="InterPro" id="IPR025646">
    <property type="entry name" value="DUF4350"/>
</dbReference>
<evidence type="ECO:0000256" key="1">
    <source>
        <dbReference type="SAM" id="Phobius"/>
    </source>
</evidence>
<keyword evidence="1" id="KW-0472">Membrane</keyword>
<dbReference type="Proteomes" id="UP001228905">
    <property type="component" value="Unassembled WGS sequence"/>
</dbReference>
<feature type="transmembrane region" description="Helical" evidence="1">
    <location>
        <begin position="282"/>
        <end position="302"/>
    </location>
</feature>
<protein>
    <recommendedName>
        <fullName evidence="2">DUF4350 domain-containing protein</fullName>
    </recommendedName>
</protein>
<evidence type="ECO:0000259" key="2">
    <source>
        <dbReference type="Pfam" id="PF14258"/>
    </source>
</evidence>
<proteinExistence type="predicted"/>
<dbReference type="RefSeq" id="WP_307351432.1">
    <property type="nucleotide sequence ID" value="NZ_JAUSVS010000008.1"/>
</dbReference>
<name>A0ABU0IWR0_9CAUL</name>
<feature type="domain" description="DUF4350" evidence="2">
    <location>
        <begin position="58"/>
        <end position="248"/>
    </location>
</feature>
<gene>
    <name evidence="3" type="ORF">QO010_003602</name>
</gene>
<comment type="caution">
    <text evidence="3">The sequence shown here is derived from an EMBL/GenBank/DDBJ whole genome shotgun (WGS) entry which is preliminary data.</text>
</comment>
<feature type="transmembrane region" description="Helical" evidence="1">
    <location>
        <begin position="21"/>
        <end position="43"/>
    </location>
</feature>
<reference evidence="3 4" key="1">
    <citation type="submission" date="2023-07" db="EMBL/GenBank/DDBJ databases">
        <title>Genomic Encyclopedia of Type Strains, Phase IV (KMG-IV): sequencing the most valuable type-strain genomes for metagenomic binning, comparative biology and taxonomic classification.</title>
        <authorList>
            <person name="Goeker M."/>
        </authorList>
    </citation>
    <scope>NUCLEOTIDE SEQUENCE [LARGE SCALE GENOMIC DNA]</scope>
    <source>
        <strain evidence="3 4">DSM 18695</strain>
    </source>
</reference>
<dbReference type="Pfam" id="PF14258">
    <property type="entry name" value="DUF4350"/>
    <property type="match status" value="1"/>
</dbReference>
<accession>A0ABU0IWR0</accession>
<evidence type="ECO:0000313" key="4">
    <source>
        <dbReference type="Proteomes" id="UP001228905"/>
    </source>
</evidence>
<keyword evidence="1" id="KW-1133">Transmembrane helix</keyword>
<sequence length="417" mass="45288">MSRAPKARKAEKTQTGPFRGRTMLWIVLVGLAATAVLLLLTAFEPELRGQDEAGPHALSRSADGYGGLVALTKSLGIPVLISRAPLPKDAEDGLLVLTPDERTDGKALAEVQFAGPRLIVLPKWRAIPDFSHRGWVKKYGPVEPERLPRSVLSQLGKGSVVSQRKAPARPALRRADIPGQPAFWIPGRIDNLQTLAGPQWRPILLDETGAIVLARKDHSQTYVLTDPDLFNTQGLRSPGTAQSAMAILNILRANEGPVIFDVTIQGYKRGHNLLRLAFEPPFVGATFCALVAALLMGLHALARFGPPLANQRALALGKQALVDNTAGLIRMAGRQHRMAERYALLCRAAVAKAVGAPRDLSDPELNTLLDRLSAQAGQPAGITPLLDEARRAGNPGDLMTVARKLYDWKREMTRERH</sequence>
<dbReference type="EMBL" id="JAUSVS010000008">
    <property type="protein sequence ID" value="MDQ0465810.1"/>
    <property type="molecule type" value="Genomic_DNA"/>
</dbReference>